<protein>
    <submittedName>
        <fullName evidence="2">Uncharacterized protein</fullName>
    </submittedName>
</protein>
<dbReference type="Proteomes" id="UP000799750">
    <property type="component" value="Unassembled WGS sequence"/>
</dbReference>
<feature type="transmembrane region" description="Helical" evidence="1">
    <location>
        <begin position="26"/>
        <end position="47"/>
    </location>
</feature>
<accession>A0A6A6QP40</accession>
<keyword evidence="1" id="KW-0472">Membrane</keyword>
<keyword evidence="1" id="KW-1133">Transmembrane helix</keyword>
<gene>
    <name evidence="2" type="ORF">BU16DRAFT_87860</name>
</gene>
<evidence type="ECO:0000313" key="2">
    <source>
        <dbReference type="EMBL" id="KAF2492677.1"/>
    </source>
</evidence>
<organism evidence="2 3">
    <name type="scientific">Lophium mytilinum</name>
    <dbReference type="NCBI Taxonomy" id="390894"/>
    <lineage>
        <taxon>Eukaryota</taxon>
        <taxon>Fungi</taxon>
        <taxon>Dikarya</taxon>
        <taxon>Ascomycota</taxon>
        <taxon>Pezizomycotina</taxon>
        <taxon>Dothideomycetes</taxon>
        <taxon>Pleosporomycetidae</taxon>
        <taxon>Mytilinidiales</taxon>
        <taxon>Mytilinidiaceae</taxon>
        <taxon>Lophium</taxon>
    </lineage>
</organism>
<dbReference type="AlphaFoldDB" id="A0A6A6QP40"/>
<reference evidence="2" key="1">
    <citation type="journal article" date="2020" name="Stud. Mycol.">
        <title>101 Dothideomycetes genomes: a test case for predicting lifestyles and emergence of pathogens.</title>
        <authorList>
            <person name="Haridas S."/>
            <person name="Albert R."/>
            <person name="Binder M."/>
            <person name="Bloem J."/>
            <person name="Labutti K."/>
            <person name="Salamov A."/>
            <person name="Andreopoulos B."/>
            <person name="Baker S."/>
            <person name="Barry K."/>
            <person name="Bills G."/>
            <person name="Bluhm B."/>
            <person name="Cannon C."/>
            <person name="Castanera R."/>
            <person name="Culley D."/>
            <person name="Daum C."/>
            <person name="Ezra D."/>
            <person name="Gonzalez J."/>
            <person name="Henrissat B."/>
            <person name="Kuo A."/>
            <person name="Liang C."/>
            <person name="Lipzen A."/>
            <person name="Lutzoni F."/>
            <person name="Magnuson J."/>
            <person name="Mondo S."/>
            <person name="Nolan M."/>
            <person name="Ohm R."/>
            <person name="Pangilinan J."/>
            <person name="Park H.-J."/>
            <person name="Ramirez L."/>
            <person name="Alfaro M."/>
            <person name="Sun H."/>
            <person name="Tritt A."/>
            <person name="Yoshinaga Y."/>
            <person name="Zwiers L.-H."/>
            <person name="Turgeon B."/>
            <person name="Goodwin S."/>
            <person name="Spatafora J."/>
            <person name="Crous P."/>
            <person name="Grigoriev I."/>
        </authorList>
    </citation>
    <scope>NUCLEOTIDE SEQUENCE</scope>
    <source>
        <strain evidence="2">CBS 269.34</strain>
    </source>
</reference>
<evidence type="ECO:0000256" key="1">
    <source>
        <dbReference type="SAM" id="Phobius"/>
    </source>
</evidence>
<keyword evidence="3" id="KW-1185">Reference proteome</keyword>
<name>A0A6A6QP40_9PEZI</name>
<keyword evidence="1" id="KW-0812">Transmembrane</keyword>
<dbReference type="OrthoDB" id="407617at2759"/>
<sequence length="72" mass="8430">MAATYDAYHHETKERRLLPKPQSTTFSLYIILFPWKVSLFCNFSLLGHGASSRDMQKHSFSRYFLLVLIYGV</sequence>
<evidence type="ECO:0000313" key="3">
    <source>
        <dbReference type="Proteomes" id="UP000799750"/>
    </source>
</evidence>
<dbReference type="EMBL" id="MU004193">
    <property type="protein sequence ID" value="KAF2492677.1"/>
    <property type="molecule type" value="Genomic_DNA"/>
</dbReference>
<proteinExistence type="predicted"/>